<dbReference type="InterPro" id="IPR037523">
    <property type="entry name" value="VOC_core"/>
</dbReference>
<gene>
    <name evidence="2" type="ORF">KQ910_18095</name>
</gene>
<dbReference type="InterPro" id="IPR004360">
    <property type="entry name" value="Glyas_Fos-R_dOase_dom"/>
</dbReference>
<organism evidence="2 3">
    <name type="scientific">Reyranella humidisoli</name>
    <dbReference type="NCBI Taxonomy" id="2849149"/>
    <lineage>
        <taxon>Bacteria</taxon>
        <taxon>Pseudomonadati</taxon>
        <taxon>Pseudomonadota</taxon>
        <taxon>Alphaproteobacteria</taxon>
        <taxon>Hyphomicrobiales</taxon>
        <taxon>Reyranellaceae</taxon>
        <taxon>Reyranella</taxon>
    </lineage>
</organism>
<dbReference type="RefSeq" id="WP_216963337.1">
    <property type="nucleotide sequence ID" value="NZ_JAHOPB010000001.1"/>
</dbReference>
<feature type="domain" description="VOC" evidence="1">
    <location>
        <begin position="2"/>
        <end position="116"/>
    </location>
</feature>
<dbReference type="PROSITE" id="PS51819">
    <property type="entry name" value="VOC"/>
    <property type="match status" value="1"/>
</dbReference>
<protein>
    <submittedName>
        <fullName evidence="2">VOC family protein</fullName>
    </submittedName>
</protein>
<sequence>MMRGSTTVFTVADVAASLAYYRDRVGFDVAFEYGAPTFYAGLCSGEVSLHLIAAAQAPRPPGHGAVVIFVDDVDALHADLLRRGAIILNPPEDRDYGLRDFGIADADGNMIFFGTETKQR</sequence>
<comment type="caution">
    <text evidence="2">The sequence shown here is derived from an EMBL/GenBank/DDBJ whole genome shotgun (WGS) entry which is preliminary data.</text>
</comment>
<evidence type="ECO:0000313" key="2">
    <source>
        <dbReference type="EMBL" id="MBU8875691.1"/>
    </source>
</evidence>
<name>A0ABS6IMZ3_9HYPH</name>
<evidence type="ECO:0000259" key="1">
    <source>
        <dbReference type="PROSITE" id="PS51819"/>
    </source>
</evidence>
<dbReference type="Pfam" id="PF00903">
    <property type="entry name" value="Glyoxalase"/>
    <property type="match status" value="1"/>
</dbReference>
<reference evidence="2 3" key="1">
    <citation type="submission" date="2021-06" db="EMBL/GenBank/DDBJ databases">
        <authorList>
            <person name="Lee D.H."/>
        </authorList>
    </citation>
    <scope>NUCLEOTIDE SEQUENCE [LARGE SCALE GENOMIC DNA]</scope>
    <source>
        <strain evidence="2 3">MMS21-HV4-11</strain>
    </source>
</reference>
<dbReference type="EMBL" id="JAHOPB010000001">
    <property type="protein sequence ID" value="MBU8875691.1"/>
    <property type="molecule type" value="Genomic_DNA"/>
</dbReference>
<proteinExistence type="predicted"/>
<accession>A0ABS6IMZ3</accession>
<dbReference type="Proteomes" id="UP000727907">
    <property type="component" value="Unassembled WGS sequence"/>
</dbReference>
<evidence type="ECO:0000313" key="3">
    <source>
        <dbReference type="Proteomes" id="UP000727907"/>
    </source>
</evidence>
<keyword evidence="3" id="KW-1185">Reference proteome</keyword>